<dbReference type="InterPro" id="IPR028082">
    <property type="entry name" value="Peripla_BP_I"/>
</dbReference>
<evidence type="ECO:0000313" key="6">
    <source>
        <dbReference type="Proteomes" id="UP000244978"/>
    </source>
</evidence>
<dbReference type="PANTHER" id="PTHR30146:SF155">
    <property type="entry name" value="ALANINE RACEMASE"/>
    <property type="match status" value="1"/>
</dbReference>
<dbReference type="SUPFAM" id="SSF53822">
    <property type="entry name" value="Periplasmic binding protein-like I"/>
    <property type="match status" value="1"/>
</dbReference>
<accession>A0A2U1T1E0</accession>
<dbReference type="GO" id="GO:0000976">
    <property type="term" value="F:transcription cis-regulatory region binding"/>
    <property type="evidence" value="ECO:0007669"/>
    <property type="project" value="TreeGrafter"/>
</dbReference>
<keyword evidence="6" id="KW-1185">Reference proteome</keyword>
<keyword evidence="1" id="KW-0805">Transcription regulation</keyword>
<evidence type="ECO:0000259" key="4">
    <source>
        <dbReference type="PROSITE" id="PS50932"/>
    </source>
</evidence>
<dbReference type="CDD" id="cd01392">
    <property type="entry name" value="HTH_LacI"/>
    <property type="match status" value="1"/>
</dbReference>
<feature type="domain" description="HTH lacI-type" evidence="4">
    <location>
        <begin position="6"/>
        <end position="60"/>
    </location>
</feature>
<comment type="caution">
    <text evidence="5">The sequence shown here is derived from an EMBL/GenBank/DDBJ whole genome shotgun (WGS) entry which is preliminary data.</text>
</comment>
<dbReference type="InterPro" id="IPR000843">
    <property type="entry name" value="HTH_LacI"/>
</dbReference>
<dbReference type="Pfam" id="PF00356">
    <property type="entry name" value="LacI"/>
    <property type="match status" value="1"/>
</dbReference>
<dbReference type="AlphaFoldDB" id="A0A2U1T1E0"/>
<gene>
    <name evidence="5" type="ORF">DF220_07515</name>
</gene>
<dbReference type="Pfam" id="PF13377">
    <property type="entry name" value="Peripla_BP_3"/>
    <property type="match status" value="1"/>
</dbReference>
<evidence type="ECO:0000256" key="2">
    <source>
        <dbReference type="ARBA" id="ARBA00023125"/>
    </source>
</evidence>
<keyword evidence="2" id="KW-0238">DNA-binding</keyword>
<dbReference type="EMBL" id="QEEX01000001">
    <property type="protein sequence ID" value="PWB97692.1"/>
    <property type="molecule type" value="Genomic_DNA"/>
</dbReference>
<evidence type="ECO:0000256" key="1">
    <source>
        <dbReference type="ARBA" id="ARBA00023015"/>
    </source>
</evidence>
<keyword evidence="3" id="KW-0804">Transcription</keyword>
<name>A0A2U1T1E0_9MICO</name>
<dbReference type="Gene3D" id="1.10.260.40">
    <property type="entry name" value="lambda repressor-like DNA-binding domains"/>
    <property type="match status" value="1"/>
</dbReference>
<reference evidence="6" key="1">
    <citation type="submission" date="2018-04" db="EMBL/GenBank/DDBJ databases">
        <authorList>
            <person name="Liu S."/>
            <person name="Wang Z."/>
            <person name="Li J."/>
        </authorList>
    </citation>
    <scope>NUCLEOTIDE SEQUENCE [LARGE SCALE GENOMIC DNA]</scope>
    <source>
        <strain evidence="6">S1194</strain>
    </source>
</reference>
<dbReference type="InterPro" id="IPR046335">
    <property type="entry name" value="LacI/GalR-like_sensor"/>
</dbReference>
<dbReference type="InterPro" id="IPR010982">
    <property type="entry name" value="Lambda_DNA-bd_dom_sf"/>
</dbReference>
<organism evidence="5 6">
    <name type="scientific">Homoserinimonas hongtaonis</name>
    <dbReference type="NCBI Taxonomy" id="2079791"/>
    <lineage>
        <taxon>Bacteria</taxon>
        <taxon>Bacillati</taxon>
        <taxon>Actinomycetota</taxon>
        <taxon>Actinomycetes</taxon>
        <taxon>Micrococcales</taxon>
        <taxon>Microbacteriaceae</taxon>
        <taxon>Homoserinimonas</taxon>
    </lineage>
</organism>
<dbReference type="CDD" id="cd06267">
    <property type="entry name" value="PBP1_LacI_sugar_binding-like"/>
    <property type="match status" value="1"/>
</dbReference>
<dbReference type="SMART" id="SM00354">
    <property type="entry name" value="HTH_LACI"/>
    <property type="match status" value="1"/>
</dbReference>
<protein>
    <submittedName>
        <fullName evidence="5">LacI family transcriptional regulator</fullName>
    </submittedName>
</protein>
<dbReference type="GO" id="GO:0003700">
    <property type="term" value="F:DNA-binding transcription factor activity"/>
    <property type="evidence" value="ECO:0007669"/>
    <property type="project" value="TreeGrafter"/>
</dbReference>
<evidence type="ECO:0000256" key="3">
    <source>
        <dbReference type="ARBA" id="ARBA00023163"/>
    </source>
</evidence>
<sequence length="354" mass="37316">MVKQRATIDDVARAAGVSKSLVSFALNGKPGVAPQSRDRILRAAGELGWVPSVRARSLTTARAYALGLVIARDPAVISEDSFFPAFIAGIEAALAPVGQALVLSMVPDERAEHETYRQLVAHDRVDGVILTDLRESDSRVPLLRELGLLAVTLGHPQQHSEFPAVSVDDAPGIRAAVDHLVDLGHRRIAHVAGSSGMLHAARRSMAFSEALTLHGLRPDLVVEADFTAQGGAKATRDLLALEHPPTAIVYANDPMALAGMGVAQRLGLRVPEDLSVTGFDGGEAGRHNFPALTTVVTSVQEWGGASARALLSLIAGLDVADSELDPARLVVRESTASPVQHRASRALSAEKSIA</sequence>
<dbReference type="Gene3D" id="3.40.50.2300">
    <property type="match status" value="2"/>
</dbReference>
<dbReference type="Proteomes" id="UP000244978">
    <property type="component" value="Unassembled WGS sequence"/>
</dbReference>
<dbReference type="SUPFAM" id="SSF47413">
    <property type="entry name" value="lambda repressor-like DNA-binding domains"/>
    <property type="match status" value="1"/>
</dbReference>
<dbReference type="PROSITE" id="PS50932">
    <property type="entry name" value="HTH_LACI_2"/>
    <property type="match status" value="1"/>
</dbReference>
<dbReference type="PANTHER" id="PTHR30146">
    <property type="entry name" value="LACI-RELATED TRANSCRIPTIONAL REPRESSOR"/>
    <property type="match status" value="1"/>
</dbReference>
<evidence type="ECO:0000313" key="5">
    <source>
        <dbReference type="EMBL" id="PWB97692.1"/>
    </source>
</evidence>
<proteinExistence type="predicted"/>